<feature type="transmembrane region" description="Helical" evidence="1">
    <location>
        <begin position="116"/>
        <end position="135"/>
    </location>
</feature>
<reference evidence="2" key="2">
    <citation type="submission" date="2020-08" db="EMBL/GenBank/DDBJ databases">
        <authorList>
            <person name="Lai Q."/>
        </authorList>
    </citation>
    <scope>NUCLEOTIDE SEQUENCE</scope>
    <source>
        <strain evidence="2">S27-2</strain>
    </source>
</reference>
<protein>
    <submittedName>
        <fullName evidence="2">DUF2254 domain-containing protein</fullName>
    </submittedName>
</protein>
<evidence type="ECO:0000313" key="2">
    <source>
        <dbReference type="EMBL" id="MBC3765275.1"/>
    </source>
</evidence>
<feature type="transmembrane region" description="Helical" evidence="1">
    <location>
        <begin position="21"/>
        <end position="44"/>
    </location>
</feature>
<dbReference type="AlphaFoldDB" id="A0A8J6LYB9"/>
<proteinExistence type="predicted"/>
<gene>
    <name evidence="2" type="ORF">H8B19_05265</name>
</gene>
<dbReference type="EMBL" id="JACNEP010000003">
    <property type="protein sequence ID" value="MBC3765275.1"/>
    <property type="molecule type" value="Genomic_DNA"/>
</dbReference>
<dbReference type="InterPro" id="IPR018723">
    <property type="entry name" value="DUF2254_membrane"/>
</dbReference>
<keyword evidence="1" id="KW-0472">Membrane</keyword>
<name>A0A8J6LYB9_9ALTE</name>
<accession>A0A8J6LYB9</accession>
<keyword evidence="1" id="KW-0812">Transmembrane</keyword>
<dbReference type="Pfam" id="PF10011">
    <property type="entry name" value="DUF2254"/>
    <property type="match status" value="1"/>
</dbReference>
<feature type="transmembrane region" description="Helical" evidence="1">
    <location>
        <begin position="74"/>
        <end position="95"/>
    </location>
</feature>
<keyword evidence="1" id="KW-1133">Transmembrane helix</keyword>
<evidence type="ECO:0000256" key="1">
    <source>
        <dbReference type="SAM" id="Phobius"/>
    </source>
</evidence>
<feature type="transmembrane region" description="Helical" evidence="1">
    <location>
        <begin position="147"/>
        <end position="167"/>
    </location>
</feature>
<reference evidence="2" key="1">
    <citation type="journal article" date="2018" name="Int. J. Syst. Evol. Microbiol.">
        <title>Neptunicella marina gen. nov., sp. nov., isolated from surface seawater.</title>
        <authorList>
            <person name="Liu X."/>
            <person name="Lai Q."/>
            <person name="Du Y."/>
            <person name="Zhang X."/>
            <person name="Liu Z."/>
            <person name="Sun F."/>
            <person name="Shao Z."/>
        </authorList>
    </citation>
    <scope>NUCLEOTIDE SEQUENCE</scope>
    <source>
        <strain evidence="2">S27-2</strain>
    </source>
</reference>
<keyword evidence="3" id="KW-1185">Reference proteome</keyword>
<evidence type="ECO:0000313" key="3">
    <source>
        <dbReference type="Proteomes" id="UP000601768"/>
    </source>
</evidence>
<dbReference type="Proteomes" id="UP000601768">
    <property type="component" value="Unassembled WGS sequence"/>
</dbReference>
<comment type="caution">
    <text evidence="2">The sequence shown here is derived from an EMBL/GenBank/DDBJ whole genome shotgun (WGS) entry which is preliminary data.</text>
</comment>
<organism evidence="2 3">
    <name type="scientific">Neptunicella marina</name>
    <dbReference type="NCBI Taxonomy" id="2125989"/>
    <lineage>
        <taxon>Bacteria</taxon>
        <taxon>Pseudomonadati</taxon>
        <taxon>Pseudomonadota</taxon>
        <taxon>Gammaproteobacteria</taxon>
        <taxon>Alteromonadales</taxon>
        <taxon>Alteromonadaceae</taxon>
        <taxon>Neptunicella</taxon>
    </lineage>
</organism>
<dbReference type="RefSeq" id="WP_186505750.1">
    <property type="nucleotide sequence ID" value="NZ_JACNEP010000003.1"/>
</dbReference>
<sequence>MGKIADIQPTRLLALIDTIKTSFWFIPSLLVIGSLCAAALFISLDRFAHLNQLDAFELLYQIKADAARELLTTIASSMMTVVSITFSITIVSLTLASSQFGPRLIRNFMNDTSTQVVLGLFIADFVYCLAIVRAIDAFADSDYVPGLSILWCLLITLFSVFVLIYFIHHVARSIQADNVIDDVYCQLQSSVDSLFPLQAPSNDINNAGVDQLPDYSRKQSISVKHSGYLQAIDFNGLVKRMQQHDCFAQVTAKIGDFVVEQQAVIEIHSDSVPKQALYEEALKCLTIGAKRSPIQDPEFAVHQLVEVALRALSPGVNDPYTAITCVDKLTATLCKLSSQTFPQTGYFDNKGSLRLYYQSITYSGIGNAAFDQIRQYSSTSLAVSIRQLESLMRLCDMAHNDQHLNFIHHQAGQIEQGLAKQSISDSDWQDIKTRLDIIRSKLS</sequence>